<dbReference type="AlphaFoldDB" id="A0AA52EDW8"/>
<organism evidence="4 5">
    <name type="scientific">Temperatibacter marinus</name>
    <dbReference type="NCBI Taxonomy" id="1456591"/>
    <lineage>
        <taxon>Bacteria</taxon>
        <taxon>Pseudomonadati</taxon>
        <taxon>Pseudomonadota</taxon>
        <taxon>Alphaproteobacteria</taxon>
        <taxon>Kordiimonadales</taxon>
        <taxon>Temperatibacteraceae</taxon>
        <taxon>Temperatibacter</taxon>
    </lineage>
</organism>
<evidence type="ECO:0000256" key="1">
    <source>
        <dbReference type="ARBA" id="ARBA00023125"/>
    </source>
</evidence>
<feature type="DNA-binding region" description="H-T-H motif" evidence="2">
    <location>
        <begin position="34"/>
        <end position="53"/>
    </location>
</feature>
<evidence type="ECO:0000313" key="5">
    <source>
        <dbReference type="Proteomes" id="UP001268683"/>
    </source>
</evidence>
<evidence type="ECO:0000259" key="3">
    <source>
        <dbReference type="PROSITE" id="PS50977"/>
    </source>
</evidence>
<protein>
    <submittedName>
        <fullName evidence="4">TetR family transcriptional regulator</fullName>
    </submittedName>
</protein>
<keyword evidence="5" id="KW-1185">Reference proteome</keyword>
<reference evidence="4" key="1">
    <citation type="submission" date="2023-04" db="EMBL/GenBank/DDBJ databases">
        <title>Complete genome sequence of Temperatibacter marinus.</title>
        <authorList>
            <person name="Rong J.-C."/>
            <person name="Yi M.-L."/>
            <person name="Zhao Q."/>
        </authorList>
    </citation>
    <scope>NUCLEOTIDE SEQUENCE</scope>
    <source>
        <strain evidence="4">NBRC 110045</strain>
    </source>
</reference>
<dbReference type="InterPro" id="IPR001647">
    <property type="entry name" value="HTH_TetR"/>
</dbReference>
<dbReference type="Gene3D" id="1.10.357.10">
    <property type="entry name" value="Tetracycline Repressor, domain 2"/>
    <property type="match status" value="1"/>
</dbReference>
<dbReference type="PROSITE" id="PS50977">
    <property type="entry name" value="HTH_TETR_2"/>
    <property type="match status" value="1"/>
</dbReference>
<dbReference type="RefSeq" id="WP_310798765.1">
    <property type="nucleotide sequence ID" value="NZ_CP123872.1"/>
</dbReference>
<dbReference type="InterPro" id="IPR009057">
    <property type="entry name" value="Homeodomain-like_sf"/>
</dbReference>
<dbReference type="EMBL" id="CP123872">
    <property type="protein sequence ID" value="WND02925.1"/>
    <property type="molecule type" value="Genomic_DNA"/>
</dbReference>
<evidence type="ECO:0000256" key="2">
    <source>
        <dbReference type="PROSITE-ProRule" id="PRU00335"/>
    </source>
</evidence>
<dbReference type="GO" id="GO:0003677">
    <property type="term" value="F:DNA binding"/>
    <property type="evidence" value="ECO:0007669"/>
    <property type="project" value="UniProtKB-UniRule"/>
</dbReference>
<gene>
    <name evidence="4" type="ORF">QGN29_00925</name>
</gene>
<dbReference type="Proteomes" id="UP001268683">
    <property type="component" value="Chromosome"/>
</dbReference>
<dbReference type="SUPFAM" id="SSF46689">
    <property type="entry name" value="Homeodomain-like"/>
    <property type="match status" value="1"/>
</dbReference>
<dbReference type="Pfam" id="PF00440">
    <property type="entry name" value="TetR_N"/>
    <property type="match status" value="1"/>
</dbReference>
<dbReference type="KEGG" id="tmk:QGN29_00925"/>
<proteinExistence type="predicted"/>
<keyword evidence="1 2" id="KW-0238">DNA-binding</keyword>
<feature type="domain" description="HTH tetR-type" evidence="3">
    <location>
        <begin position="11"/>
        <end position="71"/>
    </location>
</feature>
<evidence type="ECO:0000313" key="4">
    <source>
        <dbReference type="EMBL" id="WND02925.1"/>
    </source>
</evidence>
<name>A0AA52EDW8_9PROT</name>
<accession>A0AA52EDW8</accession>
<sequence length="208" mass="23405">MDSARVTSKGEAKKQYILDKALDVIAKEGIKGTTHRLVAKEADVPPSLTTYYFVSIDDLILQAINRFVERVRPEQIQIAHSLINQIHQDQENDLSPREIALGISHRIFTYMVKQLKERPTGLAVEVALLYQSHLNQDLALKAGDYRRALISDAEQVMQALKAKTPALDARLMMGTVLRLEYESLNTDQGPSEQSLKEQLDRLILALIA</sequence>